<dbReference type="InterPro" id="IPR036291">
    <property type="entry name" value="NAD(P)-bd_dom_sf"/>
</dbReference>
<name>A0ABV7IJP0_9SPHN</name>
<evidence type="ECO:0000256" key="1">
    <source>
        <dbReference type="ARBA" id="ARBA00006484"/>
    </source>
</evidence>
<dbReference type="EMBL" id="JBHRTQ010000001">
    <property type="protein sequence ID" value="MFC3172790.1"/>
    <property type="molecule type" value="Genomic_DNA"/>
</dbReference>
<comment type="similarity">
    <text evidence="1">Belongs to the short-chain dehydrogenases/reductases (SDR) family.</text>
</comment>
<dbReference type="PANTHER" id="PTHR24321">
    <property type="entry name" value="DEHYDROGENASES, SHORT CHAIN"/>
    <property type="match status" value="1"/>
</dbReference>
<keyword evidence="2 3" id="KW-0560">Oxidoreductase</keyword>
<reference evidence="4" key="1">
    <citation type="journal article" date="2019" name="Int. J. Syst. Evol. Microbiol.">
        <title>The Global Catalogue of Microorganisms (GCM) 10K type strain sequencing project: providing services to taxonomists for standard genome sequencing and annotation.</title>
        <authorList>
            <consortium name="The Broad Institute Genomics Platform"/>
            <consortium name="The Broad Institute Genome Sequencing Center for Infectious Disease"/>
            <person name="Wu L."/>
            <person name="Ma J."/>
        </authorList>
    </citation>
    <scope>NUCLEOTIDE SEQUENCE [LARGE SCALE GENOMIC DNA]</scope>
    <source>
        <strain evidence="4">KCTC 42984</strain>
    </source>
</reference>
<dbReference type="CDD" id="cd05233">
    <property type="entry name" value="SDR_c"/>
    <property type="match status" value="1"/>
</dbReference>
<dbReference type="GO" id="GO:0016491">
    <property type="term" value="F:oxidoreductase activity"/>
    <property type="evidence" value="ECO:0007669"/>
    <property type="project" value="UniProtKB-KW"/>
</dbReference>
<dbReference type="PRINTS" id="PR00081">
    <property type="entry name" value="GDHRDH"/>
</dbReference>
<comment type="caution">
    <text evidence="3">The sequence shown here is derived from an EMBL/GenBank/DDBJ whole genome shotgun (WGS) entry which is preliminary data.</text>
</comment>
<evidence type="ECO:0000256" key="2">
    <source>
        <dbReference type="ARBA" id="ARBA00023002"/>
    </source>
</evidence>
<dbReference type="Pfam" id="PF13561">
    <property type="entry name" value="adh_short_C2"/>
    <property type="match status" value="1"/>
</dbReference>
<dbReference type="PANTHER" id="PTHR24321:SF14">
    <property type="entry name" value="SHORT-CHAIN TYPE DEHYDROGENASE_REDUCTASE BLR2146-RELATED"/>
    <property type="match status" value="1"/>
</dbReference>
<evidence type="ECO:0000313" key="4">
    <source>
        <dbReference type="Proteomes" id="UP001595604"/>
    </source>
</evidence>
<sequence length="264" mass="27894">MSGQRLDGQRQDGQRLDGRVALITGGGGAIGAATAIRLARAGARLAIADIRREPAEQVVATLRGEGFDAEAFVVNLAHEAEILAMVEAVMARFGQIDILHNNAALGGKPFAADKTLLEMTAEVWDLTFAVNVRAPMLLAKAVLPQMIARGGGAIVNTSSGVTDITSTEAFTAYAPSKGALQILTRYIAAQGGPHNIRCNAVLPGVVLTEGMQAMFGDDQLKVMSDRFMLKRVCLPEDIAAMVHFLASDDARQVTGELIRVTGGR</sequence>
<dbReference type="PRINTS" id="PR00080">
    <property type="entry name" value="SDRFAMILY"/>
</dbReference>
<dbReference type="RefSeq" id="WP_379508187.1">
    <property type="nucleotide sequence ID" value="NZ_JBHRTQ010000001.1"/>
</dbReference>
<accession>A0ABV7IJP0</accession>
<proteinExistence type="inferred from homology"/>
<dbReference type="Gene3D" id="3.40.50.720">
    <property type="entry name" value="NAD(P)-binding Rossmann-like Domain"/>
    <property type="match status" value="1"/>
</dbReference>
<dbReference type="SUPFAM" id="SSF51735">
    <property type="entry name" value="NAD(P)-binding Rossmann-fold domains"/>
    <property type="match status" value="1"/>
</dbReference>
<evidence type="ECO:0000313" key="3">
    <source>
        <dbReference type="EMBL" id="MFC3172790.1"/>
    </source>
</evidence>
<dbReference type="EC" id="1.1.1.-" evidence="3"/>
<keyword evidence="4" id="KW-1185">Reference proteome</keyword>
<dbReference type="Proteomes" id="UP001595604">
    <property type="component" value="Unassembled WGS sequence"/>
</dbReference>
<dbReference type="InterPro" id="IPR002347">
    <property type="entry name" value="SDR_fam"/>
</dbReference>
<protein>
    <submittedName>
        <fullName evidence="3">SDR family NAD(P)-dependent oxidoreductase</fullName>
        <ecNumber evidence="3">1.1.1.-</ecNumber>
    </submittedName>
</protein>
<gene>
    <name evidence="3" type="ORF">ACFOD9_00845</name>
</gene>
<organism evidence="3 4">
    <name type="scientific">Novosphingobium bradum</name>
    <dbReference type="NCBI Taxonomy" id="1737444"/>
    <lineage>
        <taxon>Bacteria</taxon>
        <taxon>Pseudomonadati</taxon>
        <taxon>Pseudomonadota</taxon>
        <taxon>Alphaproteobacteria</taxon>
        <taxon>Sphingomonadales</taxon>
        <taxon>Sphingomonadaceae</taxon>
        <taxon>Novosphingobium</taxon>
    </lineage>
</organism>